<accession>A0A2P2L4L0</accession>
<proteinExistence type="predicted"/>
<organism evidence="1">
    <name type="scientific">Rhizophora mucronata</name>
    <name type="common">Asiatic mangrove</name>
    <dbReference type="NCBI Taxonomy" id="61149"/>
    <lineage>
        <taxon>Eukaryota</taxon>
        <taxon>Viridiplantae</taxon>
        <taxon>Streptophyta</taxon>
        <taxon>Embryophyta</taxon>
        <taxon>Tracheophyta</taxon>
        <taxon>Spermatophyta</taxon>
        <taxon>Magnoliopsida</taxon>
        <taxon>eudicotyledons</taxon>
        <taxon>Gunneridae</taxon>
        <taxon>Pentapetalae</taxon>
        <taxon>rosids</taxon>
        <taxon>fabids</taxon>
        <taxon>Malpighiales</taxon>
        <taxon>Rhizophoraceae</taxon>
        <taxon>Rhizophora</taxon>
    </lineage>
</organism>
<dbReference type="EMBL" id="GGEC01032405">
    <property type="protein sequence ID" value="MBX12889.1"/>
    <property type="molecule type" value="Transcribed_RNA"/>
</dbReference>
<dbReference type="AlphaFoldDB" id="A0A2P2L4L0"/>
<sequence>MSCALLDSPSALITALFLSCSAFSTINLALSASCAATCLASIAAVNSFPKVRVVMDTSSSAMSKLAALSVKIFRISLLTASL</sequence>
<name>A0A2P2L4L0_RHIMU</name>
<reference evidence="1" key="1">
    <citation type="submission" date="2018-02" db="EMBL/GenBank/DDBJ databases">
        <title>Rhizophora mucronata_Transcriptome.</title>
        <authorList>
            <person name="Meera S.P."/>
            <person name="Sreeshan A."/>
            <person name="Augustine A."/>
        </authorList>
    </citation>
    <scope>NUCLEOTIDE SEQUENCE</scope>
    <source>
        <tissue evidence="1">Leaf</tissue>
    </source>
</reference>
<protein>
    <submittedName>
        <fullName evidence="1">Prohibitin-1 isoform X2</fullName>
    </submittedName>
</protein>
<evidence type="ECO:0000313" key="1">
    <source>
        <dbReference type="EMBL" id="MBX12889.1"/>
    </source>
</evidence>